<protein>
    <submittedName>
        <fullName evidence="1">Uncharacterized protein</fullName>
    </submittedName>
</protein>
<keyword evidence="2" id="KW-1185">Reference proteome</keyword>
<evidence type="ECO:0000313" key="1">
    <source>
        <dbReference type="EMBL" id="KAK3706761.1"/>
    </source>
</evidence>
<dbReference type="EMBL" id="JAUTXU010000117">
    <property type="protein sequence ID" value="KAK3706761.1"/>
    <property type="molecule type" value="Genomic_DNA"/>
</dbReference>
<sequence length="126" mass="13867">MARTRTTTTPRKPGIMERLRSRPARQQAKVTTKHSKNPITGTRKTTRTTETQPHGAAHNGHGGRHPTTSHHTTTPVQHHRRKPSVGDKVAGAMLKMKGSLTRKPGLKAAGTRRMYGTDGRNVPRTV</sequence>
<accession>A0ACC3N0M0</accession>
<organism evidence="1 2">
    <name type="scientific">Vermiconidia calcicola</name>
    <dbReference type="NCBI Taxonomy" id="1690605"/>
    <lineage>
        <taxon>Eukaryota</taxon>
        <taxon>Fungi</taxon>
        <taxon>Dikarya</taxon>
        <taxon>Ascomycota</taxon>
        <taxon>Pezizomycotina</taxon>
        <taxon>Dothideomycetes</taxon>
        <taxon>Dothideomycetidae</taxon>
        <taxon>Mycosphaerellales</taxon>
        <taxon>Extremaceae</taxon>
        <taxon>Vermiconidia</taxon>
    </lineage>
</organism>
<evidence type="ECO:0000313" key="2">
    <source>
        <dbReference type="Proteomes" id="UP001281147"/>
    </source>
</evidence>
<proteinExistence type="predicted"/>
<gene>
    <name evidence="1" type="ORF">LTR37_012606</name>
</gene>
<reference evidence="1" key="1">
    <citation type="submission" date="2023-07" db="EMBL/GenBank/DDBJ databases">
        <title>Black Yeasts Isolated from many extreme environments.</title>
        <authorList>
            <person name="Coleine C."/>
            <person name="Stajich J.E."/>
            <person name="Selbmann L."/>
        </authorList>
    </citation>
    <scope>NUCLEOTIDE SEQUENCE</scope>
    <source>
        <strain evidence="1">CCFEE 5714</strain>
    </source>
</reference>
<dbReference type="Proteomes" id="UP001281147">
    <property type="component" value="Unassembled WGS sequence"/>
</dbReference>
<name>A0ACC3N0M0_9PEZI</name>
<comment type="caution">
    <text evidence="1">The sequence shown here is derived from an EMBL/GenBank/DDBJ whole genome shotgun (WGS) entry which is preliminary data.</text>
</comment>